<dbReference type="AlphaFoldDB" id="A0AAV2SFK4"/>
<organism evidence="6 7">
    <name type="scientific">Meganyctiphanes norvegica</name>
    <name type="common">Northern krill</name>
    <name type="synonym">Thysanopoda norvegica</name>
    <dbReference type="NCBI Taxonomy" id="48144"/>
    <lineage>
        <taxon>Eukaryota</taxon>
        <taxon>Metazoa</taxon>
        <taxon>Ecdysozoa</taxon>
        <taxon>Arthropoda</taxon>
        <taxon>Crustacea</taxon>
        <taxon>Multicrustacea</taxon>
        <taxon>Malacostraca</taxon>
        <taxon>Eumalacostraca</taxon>
        <taxon>Eucarida</taxon>
        <taxon>Euphausiacea</taxon>
        <taxon>Euphausiidae</taxon>
        <taxon>Meganyctiphanes</taxon>
    </lineage>
</organism>
<dbReference type="Pfam" id="PF13901">
    <property type="entry name" value="RH_dom"/>
    <property type="match status" value="1"/>
</dbReference>
<evidence type="ECO:0000313" key="6">
    <source>
        <dbReference type="EMBL" id="CAL4185658.1"/>
    </source>
</evidence>
<dbReference type="EMBL" id="CAXKWB010062728">
    <property type="protein sequence ID" value="CAL4185658.1"/>
    <property type="molecule type" value="Genomic_DNA"/>
</dbReference>
<feature type="domain" description="Rubicon Homology" evidence="5">
    <location>
        <begin position="33"/>
        <end position="165"/>
    </location>
</feature>
<dbReference type="InterPro" id="IPR051366">
    <property type="entry name" value="DEF8"/>
</dbReference>
<feature type="non-terminal residue" evidence="6">
    <location>
        <position position="1"/>
    </location>
</feature>
<feature type="non-terminal residue" evidence="6">
    <location>
        <position position="168"/>
    </location>
</feature>
<dbReference type="GO" id="GO:0008270">
    <property type="term" value="F:zinc ion binding"/>
    <property type="evidence" value="ECO:0007669"/>
    <property type="project" value="UniProtKB-KW"/>
</dbReference>
<proteinExistence type="predicted"/>
<accession>A0AAV2SFK4</accession>
<keyword evidence="7" id="KW-1185">Reference proteome</keyword>
<evidence type="ECO:0000256" key="3">
    <source>
        <dbReference type="ARBA" id="ARBA00022771"/>
    </source>
</evidence>
<comment type="caution">
    <text evidence="6">The sequence shown here is derived from an EMBL/GenBank/DDBJ whole genome shotgun (WGS) entry which is preliminary data.</text>
</comment>
<evidence type="ECO:0000256" key="2">
    <source>
        <dbReference type="ARBA" id="ARBA00022737"/>
    </source>
</evidence>
<sequence length="168" mass="19391">KYVSLIDSQRLVPLRVIDLHLVPKFGLKLSILEEFCNIPIHLMYRYITSAPQRQFIKTLEKVDKVEQILENIKPFRGTDLIDINNGVLIAYITNIHKIFKNHIKKECLICQGKGYICEICDVSEIIFPFDGGVVVCEGCNTVLHHRCFTTRSSSCPRCARQEARRKQE</sequence>
<keyword evidence="3" id="KW-0863">Zinc-finger</keyword>
<evidence type="ECO:0000256" key="1">
    <source>
        <dbReference type="ARBA" id="ARBA00022723"/>
    </source>
</evidence>
<dbReference type="PANTHER" id="PTHR12326:SF3">
    <property type="entry name" value="DIFFERENTIALLY EXPRESSED IN FDCP 8 HOMOLOG"/>
    <property type="match status" value="1"/>
</dbReference>
<evidence type="ECO:0000256" key="4">
    <source>
        <dbReference type="ARBA" id="ARBA00022833"/>
    </source>
</evidence>
<dbReference type="InterPro" id="IPR025258">
    <property type="entry name" value="RH_dom"/>
</dbReference>
<reference evidence="6 7" key="1">
    <citation type="submission" date="2024-05" db="EMBL/GenBank/DDBJ databases">
        <authorList>
            <person name="Wallberg A."/>
        </authorList>
    </citation>
    <scope>NUCLEOTIDE SEQUENCE [LARGE SCALE GENOMIC DNA]</scope>
</reference>
<dbReference type="SMART" id="SM01175">
    <property type="entry name" value="DUF4206"/>
    <property type="match status" value="1"/>
</dbReference>
<dbReference type="PANTHER" id="PTHR12326">
    <property type="entry name" value="PLECKSTRIN HOMOLOGY DOMAIN CONTAINING PROTEIN"/>
    <property type="match status" value="1"/>
</dbReference>
<protein>
    <recommendedName>
        <fullName evidence="5">Rubicon Homology domain-containing protein</fullName>
    </recommendedName>
</protein>
<dbReference type="Proteomes" id="UP001497623">
    <property type="component" value="Unassembled WGS sequence"/>
</dbReference>
<keyword evidence="1" id="KW-0479">Metal-binding</keyword>
<keyword evidence="2" id="KW-0677">Repeat</keyword>
<evidence type="ECO:0000313" key="7">
    <source>
        <dbReference type="Proteomes" id="UP001497623"/>
    </source>
</evidence>
<evidence type="ECO:0000259" key="5">
    <source>
        <dbReference type="SMART" id="SM01175"/>
    </source>
</evidence>
<name>A0AAV2SFK4_MEGNR</name>
<keyword evidence="4" id="KW-0862">Zinc</keyword>
<gene>
    <name evidence="6" type="ORF">MNOR_LOCUS35971</name>
</gene>